<reference evidence="2" key="1">
    <citation type="submission" date="2016-11" db="UniProtKB">
        <authorList>
            <consortium name="WormBaseParasite"/>
        </authorList>
    </citation>
    <scope>IDENTIFICATION</scope>
    <source>
        <strain evidence="2">KR3021</strain>
    </source>
</reference>
<protein>
    <submittedName>
        <fullName evidence="2">Phage protein</fullName>
    </submittedName>
</protein>
<proteinExistence type="predicted"/>
<dbReference type="Proteomes" id="UP000095286">
    <property type="component" value="Unplaced"/>
</dbReference>
<accession>A0AC35U7H5</accession>
<evidence type="ECO:0000313" key="1">
    <source>
        <dbReference type="Proteomes" id="UP000095286"/>
    </source>
</evidence>
<evidence type="ECO:0000313" key="2">
    <source>
        <dbReference type="WBParaSite" id="RSKR_0000883500.1"/>
    </source>
</evidence>
<dbReference type="WBParaSite" id="RSKR_0000883500.1">
    <property type="protein sequence ID" value="RSKR_0000883500.1"/>
    <property type="gene ID" value="RSKR_0000883500"/>
</dbReference>
<name>A0AC35U7H5_9BILA</name>
<sequence>MNPKLENVVKLSGKEETLVETPKNEIEEDGLNYNIITLNAPLTDFQTILFFEKVLPEASNKEVLEEVISEDFNKQILEDVLSGALNK</sequence>
<organism evidence="1 2">
    <name type="scientific">Rhabditophanes sp. KR3021</name>
    <dbReference type="NCBI Taxonomy" id="114890"/>
    <lineage>
        <taxon>Eukaryota</taxon>
        <taxon>Metazoa</taxon>
        <taxon>Ecdysozoa</taxon>
        <taxon>Nematoda</taxon>
        <taxon>Chromadorea</taxon>
        <taxon>Rhabditida</taxon>
        <taxon>Tylenchina</taxon>
        <taxon>Panagrolaimomorpha</taxon>
        <taxon>Strongyloidoidea</taxon>
        <taxon>Alloionematidae</taxon>
        <taxon>Rhabditophanes</taxon>
    </lineage>
</organism>